<dbReference type="AlphaFoldDB" id="A0A7X0HMF4"/>
<organism evidence="1 2">
    <name type="scientific">Streptomyces candidus</name>
    <dbReference type="NCBI Taxonomy" id="67283"/>
    <lineage>
        <taxon>Bacteria</taxon>
        <taxon>Bacillati</taxon>
        <taxon>Actinomycetota</taxon>
        <taxon>Actinomycetes</taxon>
        <taxon>Kitasatosporales</taxon>
        <taxon>Streptomycetaceae</taxon>
        <taxon>Streptomyces</taxon>
    </lineage>
</organism>
<protein>
    <submittedName>
        <fullName evidence="1">Uncharacterized protein</fullName>
    </submittedName>
</protein>
<accession>A0A7X0HMF4</accession>
<keyword evidence="2" id="KW-1185">Reference proteome</keyword>
<comment type="caution">
    <text evidence="1">The sequence shown here is derived from an EMBL/GenBank/DDBJ whole genome shotgun (WGS) entry which is preliminary data.</text>
</comment>
<dbReference type="Proteomes" id="UP000540423">
    <property type="component" value="Unassembled WGS sequence"/>
</dbReference>
<proteinExistence type="predicted"/>
<name>A0A7X0HMF4_9ACTN</name>
<evidence type="ECO:0000313" key="1">
    <source>
        <dbReference type="EMBL" id="MBB6439057.1"/>
    </source>
</evidence>
<reference evidence="1 2" key="1">
    <citation type="submission" date="2020-08" db="EMBL/GenBank/DDBJ databases">
        <title>Genomic Encyclopedia of Type Strains, Phase IV (KMG-IV): sequencing the most valuable type-strain genomes for metagenomic binning, comparative biology and taxonomic classification.</title>
        <authorList>
            <person name="Goeker M."/>
        </authorList>
    </citation>
    <scope>NUCLEOTIDE SEQUENCE [LARGE SCALE GENOMIC DNA]</scope>
    <source>
        <strain evidence="1 2">DSM 40141</strain>
    </source>
</reference>
<evidence type="ECO:0000313" key="2">
    <source>
        <dbReference type="Proteomes" id="UP000540423"/>
    </source>
</evidence>
<sequence>MTPSLPRTVRAVDTAQLLDLAQEDASGYGLRVAVS</sequence>
<dbReference type="EMBL" id="JACHEM010000017">
    <property type="protein sequence ID" value="MBB6439057.1"/>
    <property type="molecule type" value="Genomic_DNA"/>
</dbReference>
<gene>
    <name evidence="1" type="ORF">HNQ79_005569</name>
</gene>